<evidence type="ECO:0000313" key="6">
    <source>
        <dbReference type="Proteomes" id="UP001489004"/>
    </source>
</evidence>
<comment type="cofactor">
    <cofactor evidence="1">
        <name>Zn(2+)</name>
        <dbReference type="ChEBI" id="CHEBI:29105"/>
    </cofactor>
</comment>
<dbReference type="PROSITE" id="PS52035">
    <property type="entry name" value="PEPTIDASE_M14"/>
    <property type="match status" value="1"/>
</dbReference>
<evidence type="ECO:0000313" key="5">
    <source>
        <dbReference type="EMBL" id="KAK9811620.1"/>
    </source>
</evidence>
<dbReference type="Pfam" id="PF18027">
    <property type="entry name" value="Pepdidase_M14_N"/>
    <property type="match status" value="1"/>
</dbReference>
<feature type="active site" description="Proton donor/acceptor" evidence="3">
    <location>
        <position position="344"/>
    </location>
</feature>
<comment type="caution">
    <text evidence="5">The sequence shown here is derived from an EMBL/GenBank/DDBJ whole genome shotgun (WGS) entry which is preliminary data.</text>
</comment>
<protein>
    <recommendedName>
        <fullName evidence="4">Peptidase M14 domain-containing protein</fullName>
    </recommendedName>
</protein>
<gene>
    <name evidence="5" type="ORF">WJX72_007108</name>
</gene>
<reference evidence="5 6" key="1">
    <citation type="journal article" date="2024" name="Nat. Commun.">
        <title>Phylogenomics reveals the evolutionary origins of lichenization in chlorophyte algae.</title>
        <authorList>
            <person name="Puginier C."/>
            <person name="Libourel C."/>
            <person name="Otte J."/>
            <person name="Skaloud P."/>
            <person name="Haon M."/>
            <person name="Grisel S."/>
            <person name="Petersen M."/>
            <person name="Berrin J.G."/>
            <person name="Delaux P.M."/>
            <person name="Dal Grande F."/>
            <person name="Keller J."/>
        </authorList>
    </citation>
    <scope>NUCLEOTIDE SEQUENCE [LARGE SCALE GENOMIC DNA]</scope>
    <source>
        <strain evidence="5 6">SAG 2043</strain>
    </source>
</reference>
<dbReference type="SUPFAM" id="SSF53187">
    <property type="entry name" value="Zn-dependent exopeptidases"/>
    <property type="match status" value="1"/>
</dbReference>
<feature type="domain" description="Peptidase M14" evidence="4">
    <location>
        <begin position="119"/>
        <end position="383"/>
    </location>
</feature>
<dbReference type="GO" id="GO:0006508">
    <property type="term" value="P:proteolysis"/>
    <property type="evidence" value="ECO:0007669"/>
    <property type="project" value="InterPro"/>
</dbReference>
<dbReference type="Pfam" id="PF00246">
    <property type="entry name" value="Peptidase_M14"/>
    <property type="match status" value="1"/>
</dbReference>
<accession>A0AAW1PPD9</accession>
<comment type="similarity">
    <text evidence="2 3">Belongs to the peptidase M14 family.</text>
</comment>
<dbReference type="GO" id="GO:0008270">
    <property type="term" value="F:zinc ion binding"/>
    <property type="evidence" value="ECO:0007669"/>
    <property type="project" value="InterPro"/>
</dbReference>
<dbReference type="InterPro" id="IPR040626">
    <property type="entry name" value="Pepdidase_M14_N"/>
</dbReference>
<evidence type="ECO:0000256" key="2">
    <source>
        <dbReference type="ARBA" id="ARBA00005988"/>
    </source>
</evidence>
<sequence>MTIDINAVFDSGNIEVVDARDHRNLQLKIRPDPYTPRDKTAHFQWFHYRVSNAHNMPLTMIITNANESSFPVAWPGYKCCASYDTIRWFRVDTKYDQKRGTITIKHTPEQDSTYFSYFAPYTYSRHRELVARMQGKSCVRLEVVGNTVEGRSMDLLIIGAPESRKHRIWIVARQHPGESMAEWFMEGFLENLTDEHSAFARRTLQHAVFYVVPNMNPDGSLRGHLRTNAKGANLNREWANPTLGYSPEVYHVLNKMDKTGADLFLDIHGDEEIPFNFLAGQEGIPSFDNRLKQLAKTFMEAFERATPDFQAKPGYDVDEPGQADLSIASNAVGERFHCLAFTLEMPFKDTEDSPDAVYGWSPERAKRFGACILNPIYETLPDLKDNPEAEGNARKRPKP</sequence>
<dbReference type="Gene3D" id="2.60.40.3120">
    <property type="match status" value="1"/>
</dbReference>
<dbReference type="Gene3D" id="3.40.630.10">
    <property type="entry name" value="Zn peptidases"/>
    <property type="match status" value="1"/>
</dbReference>
<dbReference type="SMART" id="SM00631">
    <property type="entry name" value="Zn_pept"/>
    <property type="match status" value="1"/>
</dbReference>
<dbReference type="PANTHER" id="PTHR12756:SF11">
    <property type="entry name" value="CYTOSOLIC CARBOXYPEPTIDASE 1"/>
    <property type="match status" value="1"/>
</dbReference>
<proteinExistence type="inferred from homology"/>
<dbReference type="Proteomes" id="UP001489004">
    <property type="component" value="Unassembled WGS sequence"/>
</dbReference>
<evidence type="ECO:0000256" key="1">
    <source>
        <dbReference type="ARBA" id="ARBA00001947"/>
    </source>
</evidence>
<dbReference type="EMBL" id="JALJOR010000009">
    <property type="protein sequence ID" value="KAK9811620.1"/>
    <property type="molecule type" value="Genomic_DNA"/>
</dbReference>
<evidence type="ECO:0000256" key="3">
    <source>
        <dbReference type="PROSITE-ProRule" id="PRU01379"/>
    </source>
</evidence>
<dbReference type="PANTHER" id="PTHR12756">
    <property type="entry name" value="CYTOSOLIC CARBOXYPEPTIDASE"/>
    <property type="match status" value="1"/>
</dbReference>
<organism evidence="5 6">
    <name type="scientific">[Myrmecia] bisecta</name>
    <dbReference type="NCBI Taxonomy" id="41462"/>
    <lineage>
        <taxon>Eukaryota</taxon>
        <taxon>Viridiplantae</taxon>
        <taxon>Chlorophyta</taxon>
        <taxon>core chlorophytes</taxon>
        <taxon>Trebouxiophyceae</taxon>
        <taxon>Trebouxiales</taxon>
        <taxon>Trebouxiaceae</taxon>
        <taxon>Myrmecia</taxon>
    </lineage>
</organism>
<evidence type="ECO:0000259" key="4">
    <source>
        <dbReference type="PROSITE" id="PS52035"/>
    </source>
</evidence>
<dbReference type="CDD" id="cd06234">
    <property type="entry name" value="M14_PaCCP-like"/>
    <property type="match status" value="1"/>
</dbReference>
<dbReference type="InterPro" id="IPR050821">
    <property type="entry name" value="Cytosolic_carboxypeptidase"/>
</dbReference>
<dbReference type="AlphaFoldDB" id="A0AAW1PPD9"/>
<dbReference type="InterPro" id="IPR000834">
    <property type="entry name" value="Peptidase_M14"/>
</dbReference>
<dbReference type="GO" id="GO:0004181">
    <property type="term" value="F:metallocarboxypeptidase activity"/>
    <property type="evidence" value="ECO:0007669"/>
    <property type="project" value="InterPro"/>
</dbReference>
<keyword evidence="6" id="KW-1185">Reference proteome</keyword>
<name>A0AAW1PPD9_9CHLO</name>